<keyword evidence="4" id="KW-0813">Transport</keyword>
<evidence type="ECO:0000256" key="8">
    <source>
        <dbReference type="ARBA" id="ARBA00023310"/>
    </source>
</evidence>
<dbReference type="InterPro" id="IPR026015">
    <property type="entry name" value="ATP_synth_OSCP/delta_N_sf"/>
</dbReference>
<evidence type="ECO:0000313" key="9">
    <source>
        <dbReference type="EMBL" id="WOG83961.1"/>
    </source>
</evidence>
<proteinExistence type="inferred from homology"/>
<evidence type="ECO:0000256" key="7">
    <source>
        <dbReference type="ARBA" id="ARBA00023136"/>
    </source>
</evidence>
<reference evidence="9" key="1">
    <citation type="journal article" date="2016" name="Nat. Genet.">
        <title>A high-quality carrot genome assembly provides new insights into carotenoid accumulation and asterid genome evolution.</title>
        <authorList>
            <person name="Iorizzo M."/>
            <person name="Ellison S."/>
            <person name="Senalik D."/>
            <person name="Zeng P."/>
            <person name="Satapoomin P."/>
            <person name="Huang J."/>
            <person name="Bowman M."/>
            <person name="Iovene M."/>
            <person name="Sanseverino W."/>
            <person name="Cavagnaro P."/>
            <person name="Yildiz M."/>
            <person name="Macko-Podgorni A."/>
            <person name="Moranska E."/>
            <person name="Grzebelus E."/>
            <person name="Grzebelus D."/>
            <person name="Ashrafi H."/>
            <person name="Zheng Z."/>
            <person name="Cheng S."/>
            <person name="Spooner D."/>
            <person name="Van Deynze A."/>
            <person name="Simon P."/>
        </authorList>
    </citation>
    <scope>NUCLEOTIDE SEQUENCE</scope>
    <source>
        <tissue evidence="9">Leaf</tissue>
    </source>
</reference>
<evidence type="ECO:0000256" key="1">
    <source>
        <dbReference type="ARBA" id="ARBA00004370"/>
    </source>
</evidence>
<accession>A0AAF0W725</accession>
<comment type="subunit">
    <text evidence="3">F-type ATPases have 2 components, CF(1) - the catalytic core - and CF(0) - the membrane proton channel. CF(1) has five subunits: alpha(3), beta(3), gamma(1), delta(1), epsilon(1). CF(0) has three main subunits: a, b and c.</text>
</comment>
<comment type="similarity">
    <text evidence="2">Belongs to the ATPase delta chain family.</text>
</comment>
<reference evidence="9" key="2">
    <citation type="submission" date="2022-03" db="EMBL/GenBank/DDBJ databases">
        <title>Draft title - Genomic analysis of global carrot germplasm unveils the trajectory of domestication and the origin of high carotenoid orange carrot.</title>
        <authorList>
            <person name="Iorizzo M."/>
            <person name="Ellison S."/>
            <person name="Senalik D."/>
            <person name="Macko-Podgorni A."/>
            <person name="Grzebelus D."/>
            <person name="Bostan H."/>
            <person name="Rolling W."/>
            <person name="Curaba J."/>
            <person name="Simon P."/>
        </authorList>
    </citation>
    <scope>NUCLEOTIDE SEQUENCE</scope>
    <source>
        <tissue evidence="9">Leaf</tissue>
    </source>
</reference>
<dbReference type="GO" id="GO:0016020">
    <property type="term" value="C:membrane"/>
    <property type="evidence" value="ECO:0007669"/>
    <property type="project" value="UniProtKB-SubCell"/>
</dbReference>
<evidence type="ECO:0000256" key="6">
    <source>
        <dbReference type="ARBA" id="ARBA00023065"/>
    </source>
</evidence>
<evidence type="ECO:0000256" key="4">
    <source>
        <dbReference type="ARBA" id="ARBA00022448"/>
    </source>
</evidence>
<dbReference type="AlphaFoldDB" id="A0AAF0W725"/>
<keyword evidence="5" id="KW-0375">Hydrogen ion transport</keyword>
<gene>
    <name evidence="9" type="ORF">DCAR_0103140</name>
</gene>
<name>A0AAF0W725_DAUCS</name>
<keyword evidence="6" id="KW-0406">Ion transport</keyword>
<comment type="subcellular location">
    <subcellularLocation>
        <location evidence="1">Membrane</location>
    </subcellularLocation>
</comment>
<dbReference type="Proteomes" id="UP000077755">
    <property type="component" value="Chromosome 1"/>
</dbReference>
<dbReference type="SUPFAM" id="SSF47928">
    <property type="entry name" value="N-terminal domain of the delta subunit of the F1F0-ATP synthase"/>
    <property type="match status" value="1"/>
</dbReference>
<dbReference type="GO" id="GO:0046933">
    <property type="term" value="F:proton-transporting ATP synthase activity, rotational mechanism"/>
    <property type="evidence" value="ECO:0007669"/>
    <property type="project" value="InterPro"/>
</dbReference>
<keyword evidence="10" id="KW-1185">Reference proteome</keyword>
<sequence>MDTLPSSVSSLQVPNYTLAHRKSSDFSRFKPPQGTSHQNLNISNSFVPINKPPSFSQKPISKPSKNTSHFIQLAQSSSTPKQAPLIDVKRFLKLLGNKQLQGFLTDAHVKQSEKGKVVKEIAEKGKFHKHLVVLIRMLVDKTKLGMVPQVLVEFQRLFEELRGTDRFLVPL</sequence>
<evidence type="ECO:0000313" key="10">
    <source>
        <dbReference type="Proteomes" id="UP000077755"/>
    </source>
</evidence>
<dbReference type="Pfam" id="PF00213">
    <property type="entry name" value="OSCP"/>
    <property type="match status" value="1"/>
</dbReference>
<organism evidence="9 10">
    <name type="scientific">Daucus carota subsp. sativus</name>
    <name type="common">Carrot</name>
    <dbReference type="NCBI Taxonomy" id="79200"/>
    <lineage>
        <taxon>Eukaryota</taxon>
        <taxon>Viridiplantae</taxon>
        <taxon>Streptophyta</taxon>
        <taxon>Embryophyta</taxon>
        <taxon>Tracheophyta</taxon>
        <taxon>Spermatophyta</taxon>
        <taxon>Magnoliopsida</taxon>
        <taxon>eudicotyledons</taxon>
        <taxon>Gunneridae</taxon>
        <taxon>Pentapetalae</taxon>
        <taxon>asterids</taxon>
        <taxon>campanulids</taxon>
        <taxon>Apiales</taxon>
        <taxon>Apiaceae</taxon>
        <taxon>Apioideae</taxon>
        <taxon>Scandiceae</taxon>
        <taxon>Daucinae</taxon>
        <taxon>Daucus</taxon>
        <taxon>Daucus sect. Daucus</taxon>
    </lineage>
</organism>
<evidence type="ECO:0000256" key="5">
    <source>
        <dbReference type="ARBA" id="ARBA00022781"/>
    </source>
</evidence>
<dbReference type="InterPro" id="IPR000711">
    <property type="entry name" value="ATPase_OSCP/dsu"/>
</dbReference>
<protein>
    <submittedName>
        <fullName evidence="9">Uncharacterized protein</fullName>
    </submittedName>
</protein>
<evidence type="ECO:0000256" key="3">
    <source>
        <dbReference type="ARBA" id="ARBA00011648"/>
    </source>
</evidence>
<keyword evidence="7" id="KW-0472">Membrane</keyword>
<keyword evidence="8" id="KW-0066">ATP synthesis</keyword>
<dbReference type="PANTHER" id="PTHR11910">
    <property type="entry name" value="ATP SYNTHASE DELTA CHAIN"/>
    <property type="match status" value="1"/>
</dbReference>
<evidence type="ECO:0000256" key="2">
    <source>
        <dbReference type="ARBA" id="ARBA00007046"/>
    </source>
</evidence>
<dbReference type="Gene3D" id="1.10.520.20">
    <property type="entry name" value="N-terminal domain of the delta subunit of the F1F0-ATP synthase"/>
    <property type="match status" value="1"/>
</dbReference>
<dbReference type="EMBL" id="CP093343">
    <property type="protein sequence ID" value="WOG83961.1"/>
    <property type="molecule type" value="Genomic_DNA"/>
</dbReference>